<comment type="similarity">
    <text evidence="1 4">Belongs to the D-isomer specific 2-hydroxyacid dehydrogenase family.</text>
</comment>
<evidence type="ECO:0000256" key="4">
    <source>
        <dbReference type="RuleBase" id="RU003719"/>
    </source>
</evidence>
<dbReference type="CDD" id="cd12161">
    <property type="entry name" value="GDH_like_1"/>
    <property type="match status" value="1"/>
</dbReference>
<dbReference type="SUPFAM" id="SSF51735">
    <property type="entry name" value="NAD(P)-binding Rossmann-fold domains"/>
    <property type="match status" value="1"/>
</dbReference>
<dbReference type="PROSITE" id="PS00671">
    <property type="entry name" value="D_2_HYDROXYACID_DH_3"/>
    <property type="match status" value="1"/>
</dbReference>
<dbReference type="Gene3D" id="3.40.50.720">
    <property type="entry name" value="NAD(P)-binding Rossmann-like Domain"/>
    <property type="match status" value="2"/>
</dbReference>
<evidence type="ECO:0000256" key="3">
    <source>
        <dbReference type="ARBA" id="ARBA00023027"/>
    </source>
</evidence>
<dbReference type="InterPro" id="IPR036291">
    <property type="entry name" value="NAD(P)-bd_dom_sf"/>
</dbReference>
<evidence type="ECO:0000259" key="6">
    <source>
        <dbReference type="Pfam" id="PF02826"/>
    </source>
</evidence>
<keyword evidence="3" id="KW-0520">NAD</keyword>
<dbReference type="InterPro" id="IPR050418">
    <property type="entry name" value="D-iso_2-hydroxyacid_DH_PdxB"/>
</dbReference>
<proteinExistence type="inferred from homology"/>
<dbReference type="FunFam" id="3.40.50.720:FF:000203">
    <property type="entry name" value="D-3-phosphoglycerate dehydrogenase (SerA)"/>
    <property type="match status" value="1"/>
</dbReference>
<organism evidence="7 8">
    <name type="scientific">Orenia metallireducens</name>
    <dbReference type="NCBI Taxonomy" id="1413210"/>
    <lineage>
        <taxon>Bacteria</taxon>
        <taxon>Bacillati</taxon>
        <taxon>Bacillota</taxon>
        <taxon>Clostridia</taxon>
        <taxon>Halanaerobiales</taxon>
        <taxon>Halobacteroidaceae</taxon>
        <taxon>Orenia</taxon>
    </lineage>
</organism>
<evidence type="ECO:0000313" key="7">
    <source>
        <dbReference type="EMBL" id="SNY22680.1"/>
    </source>
</evidence>
<evidence type="ECO:0000256" key="2">
    <source>
        <dbReference type="ARBA" id="ARBA00023002"/>
    </source>
</evidence>
<name>A0A285GGG6_9FIRM</name>
<dbReference type="Pfam" id="PF02826">
    <property type="entry name" value="2-Hacid_dh_C"/>
    <property type="match status" value="1"/>
</dbReference>
<dbReference type="PANTHER" id="PTHR43761">
    <property type="entry name" value="D-ISOMER SPECIFIC 2-HYDROXYACID DEHYDROGENASE FAMILY PROTEIN (AFU_ORTHOLOGUE AFUA_1G13630)"/>
    <property type="match status" value="1"/>
</dbReference>
<feature type="domain" description="D-isomer specific 2-hydroxyacid dehydrogenase catalytic" evidence="5">
    <location>
        <begin position="4"/>
        <end position="313"/>
    </location>
</feature>
<keyword evidence="8" id="KW-1185">Reference proteome</keyword>
<feature type="domain" description="D-isomer specific 2-hydroxyacid dehydrogenase NAD-binding" evidence="6">
    <location>
        <begin position="112"/>
        <end position="286"/>
    </location>
</feature>
<dbReference type="InterPro" id="IPR006140">
    <property type="entry name" value="D-isomer_DH_NAD-bd"/>
</dbReference>
<sequence>MKIVVIEPLGISQEKVEMISKTLDQHGCDFVYYDTRTEDTEELISRAKDADIVILTNLPFRKEVIEHCPNLKMISVAFTGVDHIDLDICKERGVDVCNSAGYSTNAVAELAFGLAIAVLRKIVTCDKVTRNEGTRAGLLGSELYGKKFGIIGTGEIGLKVAGIAKAFGCELLAYSRTEKDEAKELGVEYVELDTLLKESDIVSLHLPLNGSTENLIDKDKISLLKPSAILINTARGPIVDNTALAEALNQGKLAGAGIDVFEIEPPIATTHPLVEAKNTVLAPHVAFATEEALYTRAEIVFGNIDQWLKGEPQNLIS</sequence>
<dbReference type="GO" id="GO:0016616">
    <property type="term" value="F:oxidoreductase activity, acting on the CH-OH group of donors, NAD or NADP as acceptor"/>
    <property type="evidence" value="ECO:0007669"/>
    <property type="project" value="InterPro"/>
</dbReference>
<dbReference type="SUPFAM" id="SSF52283">
    <property type="entry name" value="Formate/glycerate dehydrogenase catalytic domain-like"/>
    <property type="match status" value="1"/>
</dbReference>
<reference evidence="8" key="1">
    <citation type="submission" date="2017-09" db="EMBL/GenBank/DDBJ databases">
        <authorList>
            <person name="Varghese N."/>
            <person name="Submissions S."/>
        </authorList>
    </citation>
    <scope>NUCLEOTIDE SEQUENCE [LARGE SCALE GENOMIC DNA]</scope>
    <source>
        <strain evidence="8">MSL47</strain>
    </source>
</reference>
<dbReference type="PANTHER" id="PTHR43761:SF1">
    <property type="entry name" value="D-ISOMER SPECIFIC 2-HYDROXYACID DEHYDROGENASE CATALYTIC DOMAIN-CONTAINING PROTEIN-RELATED"/>
    <property type="match status" value="1"/>
</dbReference>
<dbReference type="InterPro" id="IPR029753">
    <property type="entry name" value="D-isomer_DH_CS"/>
</dbReference>
<dbReference type="EMBL" id="OBDZ01000007">
    <property type="protein sequence ID" value="SNY22680.1"/>
    <property type="molecule type" value="Genomic_DNA"/>
</dbReference>
<evidence type="ECO:0000256" key="1">
    <source>
        <dbReference type="ARBA" id="ARBA00005854"/>
    </source>
</evidence>
<dbReference type="GO" id="GO:0051287">
    <property type="term" value="F:NAD binding"/>
    <property type="evidence" value="ECO:0007669"/>
    <property type="project" value="InterPro"/>
</dbReference>
<evidence type="ECO:0000313" key="8">
    <source>
        <dbReference type="Proteomes" id="UP000219573"/>
    </source>
</evidence>
<gene>
    <name evidence="7" type="ORF">SAMN06265827_107101</name>
</gene>
<dbReference type="Proteomes" id="UP000219573">
    <property type="component" value="Unassembled WGS sequence"/>
</dbReference>
<evidence type="ECO:0000259" key="5">
    <source>
        <dbReference type="Pfam" id="PF00389"/>
    </source>
</evidence>
<dbReference type="InterPro" id="IPR006139">
    <property type="entry name" value="D-isomer_2_OHA_DH_cat_dom"/>
</dbReference>
<dbReference type="OrthoDB" id="9805416at2"/>
<dbReference type="AlphaFoldDB" id="A0A285GGG6"/>
<accession>A0A285GGG6</accession>
<keyword evidence="2 4" id="KW-0560">Oxidoreductase</keyword>
<dbReference type="PROSITE" id="PS00670">
    <property type="entry name" value="D_2_HYDROXYACID_DH_2"/>
    <property type="match status" value="1"/>
</dbReference>
<protein>
    <submittedName>
        <fullName evidence="7">D-3-phosphoglycerate dehydrogenase</fullName>
    </submittedName>
</protein>
<dbReference type="RefSeq" id="WP_097017287.1">
    <property type="nucleotide sequence ID" value="NZ_OBDZ01000007.1"/>
</dbReference>
<dbReference type="Pfam" id="PF00389">
    <property type="entry name" value="2-Hacid_dh"/>
    <property type="match status" value="1"/>
</dbReference>